<evidence type="ECO:0000313" key="2">
    <source>
        <dbReference type="EMBL" id="POS83827.1"/>
    </source>
</evidence>
<dbReference type="Proteomes" id="UP000237438">
    <property type="component" value="Unassembled WGS sequence"/>
</dbReference>
<reference evidence="2 3" key="1">
    <citation type="submission" date="2017-10" db="EMBL/GenBank/DDBJ databases">
        <title>Development of genomic resources for the powdery mildew, Erysiphe pulchra.</title>
        <authorList>
            <person name="Wadl P.A."/>
            <person name="Mack B.M."/>
            <person name="Moore G."/>
            <person name="Beltz S.B."/>
        </authorList>
    </citation>
    <scope>NUCLEOTIDE SEQUENCE [LARGE SCALE GENOMIC DNA]</scope>
    <source>
        <strain evidence="2">Cflorida</strain>
    </source>
</reference>
<name>A0A2S4PP75_9PEZI</name>
<dbReference type="EMBL" id="PEDP01001325">
    <property type="protein sequence ID" value="POS83827.1"/>
    <property type="molecule type" value="Genomic_DNA"/>
</dbReference>
<keyword evidence="3" id="KW-1185">Reference proteome</keyword>
<organism evidence="2 3">
    <name type="scientific">Erysiphe pulchra</name>
    <dbReference type="NCBI Taxonomy" id="225359"/>
    <lineage>
        <taxon>Eukaryota</taxon>
        <taxon>Fungi</taxon>
        <taxon>Dikarya</taxon>
        <taxon>Ascomycota</taxon>
        <taxon>Pezizomycotina</taxon>
        <taxon>Leotiomycetes</taxon>
        <taxon>Erysiphales</taxon>
        <taxon>Erysiphaceae</taxon>
        <taxon>Erysiphe</taxon>
    </lineage>
</organism>
<dbReference type="AlphaFoldDB" id="A0A2S4PP75"/>
<evidence type="ECO:0000313" key="3">
    <source>
        <dbReference type="Proteomes" id="UP000237438"/>
    </source>
</evidence>
<feature type="compositionally biased region" description="Polar residues" evidence="1">
    <location>
        <begin position="138"/>
        <end position="148"/>
    </location>
</feature>
<dbReference type="OrthoDB" id="407432at2759"/>
<evidence type="ECO:0000256" key="1">
    <source>
        <dbReference type="SAM" id="MobiDB-lite"/>
    </source>
</evidence>
<accession>A0A2S4PP75</accession>
<proteinExistence type="predicted"/>
<feature type="non-terminal residue" evidence="2">
    <location>
        <position position="187"/>
    </location>
</feature>
<protein>
    <submittedName>
        <fullName evidence="2">Uncharacterized protein</fullName>
    </submittedName>
</protein>
<sequence length="187" mass="21711">MAELGSFRPDKSEPLISSYNRTVVLMKNLKLVDANQDGLPSKFENTPSGKHLLRTLYMAYYVELNDPTLKRRVFQVKGWPKCTSLLQMHTLVTEEKNDMEEQARVEHEIKNSEWKVRDVPEDISNTPRKVVNFKNFPKASTPQSGTSKNKSKMKLRSIVSREGMGHLDYKKLFKNTMITMSMMDFYQ</sequence>
<feature type="region of interest" description="Disordered" evidence="1">
    <location>
        <begin position="135"/>
        <end position="154"/>
    </location>
</feature>
<gene>
    <name evidence="2" type="ORF">EPUL_003774</name>
</gene>
<comment type="caution">
    <text evidence="2">The sequence shown here is derived from an EMBL/GenBank/DDBJ whole genome shotgun (WGS) entry which is preliminary data.</text>
</comment>